<dbReference type="STRING" id="1447883.A0A2B7WQX7"/>
<dbReference type="InterPro" id="IPR001810">
    <property type="entry name" value="F-box_dom"/>
</dbReference>
<dbReference type="AlphaFoldDB" id="A0A2B7WQX7"/>
<gene>
    <name evidence="2" type="ORF">AJ80_09434</name>
</gene>
<dbReference type="Gene3D" id="1.10.510.10">
    <property type="entry name" value="Transferase(Phosphotransferase) domain 1"/>
    <property type="match status" value="1"/>
</dbReference>
<organism evidence="2 3">
    <name type="scientific">Polytolypa hystricis (strain UAMH7299)</name>
    <dbReference type="NCBI Taxonomy" id="1447883"/>
    <lineage>
        <taxon>Eukaryota</taxon>
        <taxon>Fungi</taxon>
        <taxon>Dikarya</taxon>
        <taxon>Ascomycota</taxon>
        <taxon>Pezizomycotina</taxon>
        <taxon>Eurotiomycetes</taxon>
        <taxon>Eurotiomycetidae</taxon>
        <taxon>Onygenales</taxon>
        <taxon>Onygenales incertae sedis</taxon>
        <taxon>Polytolypa</taxon>
    </lineage>
</organism>
<accession>A0A2B7WQX7</accession>
<evidence type="ECO:0000313" key="2">
    <source>
        <dbReference type="EMBL" id="PGG98979.1"/>
    </source>
</evidence>
<dbReference type="InterPro" id="IPR011009">
    <property type="entry name" value="Kinase-like_dom_sf"/>
</dbReference>
<feature type="domain" description="F-box" evidence="1">
    <location>
        <begin position="44"/>
        <end position="90"/>
    </location>
</feature>
<keyword evidence="3" id="KW-1185">Reference proteome</keyword>
<reference evidence="2 3" key="1">
    <citation type="submission" date="2017-10" db="EMBL/GenBank/DDBJ databases">
        <title>Comparative genomics in systemic dimorphic fungi from Ajellomycetaceae.</title>
        <authorList>
            <person name="Munoz J.F."/>
            <person name="Mcewen J.G."/>
            <person name="Clay O.K."/>
            <person name="Cuomo C.A."/>
        </authorList>
    </citation>
    <scope>NUCLEOTIDE SEQUENCE [LARGE SCALE GENOMIC DNA]</scope>
    <source>
        <strain evidence="2 3">UAMH7299</strain>
    </source>
</reference>
<evidence type="ECO:0000313" key="3">
    <source>
        <dbReference type="Proteomes" id="UP000224634"/>
    </source>
</evidence>
<name>A0A2B7WQX7_POLH7</name>
<protein>
    <recommendedName>
        <fullName evidence="1">F-box domain-containing protein</fullName>
    </recommendedName>
</protein>
<dbReference type="SUPFAM" id="SSF81383">
    <property type="entry name" value="F-box domain"/>
    <property type="match status" value="1"/>
</dbReference>
<sequence>MAVIRRTSEFTYIFLESRDHTLDDNETLCPLDNGQQPRSPSSRLGALERLPLEIMSMILIQLEIRSLTDFRRVSQRAKQAVDSIPQYKKIILHAPASIRGTLSIGTGNLFSCQKLYETLCTGECESCGDFGGYLYLITCRRVCFLCFTEKPEYLPLLQTDATQKFRLRHGDTANLPSMRSVPSRYSPRKIKCRTRLTLIDHDATRQFGITMHGTIGAMEQYASEITSEEMEQYHTRKSRHMKDCAILRQPRSEDAFDGHSSNPRRFMAIVRAPLLDARTGSPEWGFHCAACGPHHYDRPFHWHRMFTMKSFEDHIREIQYIENETTAYQWIDGHNISPRFLGHLTEDGRVIGFLMERITKARHAGPQDLESCQQTLSQLHCLGVQHGDTNRFNFLIRNAKAILIDFDSARKCDNYDALLGEFENLPGCLQDPSNRGGGGLL</sequence>
<proteinExistence type="predicted"/>
<dbReference type="InterPro" id="IPR036047">
    <property type="entry name" value="F-box-like_dom_sf"/>
</dbReference>
<dbReference type="Proteomes" id="UP000224634">
    <property type="component" value="Unassembled WGS sequence"/>
</dbReference>
<dbReference type="Pfam" id="PF00646">
    <property type="entry name" value="F-box"/>
    <property type="match status" value="1"/>
</dbReference>
<dbReference type="SUPFAM" id="SSF56112">
    <property type="entry name" value="Protein kinase-like (PK-like)"/>
    <property type="match status" value="1"/>
</dbReference>
<dbReference type="PROSITE" id="PS50181">
    <property type="entry name" value="FBOX"/>
    <property type="match status" value="1"/>
</dbReference>
<comment type="caution">
    <text evidence="2">The sequence shown here is derived from an EMBL/GenBank/DDBJ whole genome shotgun (WGS) entry which is preliminary data.</text>
</comment>
<evidence type="ECO:0000259" key="1">
    <source>
        <dbReference type="PROSITE" id="PS50181"/>
    </source>
</evidence>
<dbReference type="OrthoDB" id="4206194at2759"/>
<dbReference type="EMBL" id="PDNA01000280">
    <property type="protein sequence ID" value="PGG98979.1"/>
    <property type="molecule type" value="Genomic_DNA"/>
</dbReference>